<sequence length="133" mass="15898">MYMAMLVALTLAFPSCNVEMELGNNTLEYRERTAYLCSYDWQDDWYDDYGLHHFQVLRFYANGTGEDFIRIQDARGRWEEYTYTFTWDWYDAFYTSIRLNYGGGDYSYMDNIRLGEGRMECLLDGAAVCFYSY</sequence>
<dbReference type="EMBL" id="QRQK01000006">
    <property type="protein sequence ID" value="RHM99440.1"/>
    <property type="molecule type" value="Genomic_DNA"/>
</dbReference>
<evidence type="ECO:0000313" key="1">
    <source>
        <dbReference type="EMBL" id="RGK56350.1"/>
    </source>
</evidence>
<accession>A0A3E4N433</accession>
<dbReference type="Proteomes" id="UP000285109">
    <property type="component" value="Unassembled WGS sequence"/>
</dbReference>
<dbReference type="EMBL" id="QSQT01000011">
    <property type="protein sequence ID" value="RGK56350.1"/>
    <property type="molecule type" value="Genomic_DNA"/>
</dbReference>
<dbReference type="AlphaFoldDB" id="A0A3E4N433"/>
<reference evidence="3 4" key="1">
    <citation type="submission" date="2018-08" db="EMBL/GenBank/DDBJ databases">
        <title>A genome reference for cultivated species of the human gut microbiota.</title>
        <authorList>
            <person name="Zou Y."/>
            <person name="Xue W."/>
            <person name="Luo G."/>
        </authorList>
    </citation>
    <scope>NUCLEOTIDE SEQUENCE [LARGE SCALE GENOMIC DNA]</scope>
    <source>
        <strain evidence="2 4">AF31-28B-AC</strain>
        <strain evidence="1 3">TF10-3AC</strain>
    </source>
</reference>
<evidence type="ECO:0000313" key="2">
    <source>
        <dbReference type="EMBL" id="RHM99440.1"/>
    </source>
</evidence>
<proteinExistence type="predicted"/>
<evidence type="ECO:0000313" key="3">
    <source>
        <dbReference type="Proteomes" id="UP000260862"/>
    </source>
</evidence>
<keyword evidence="3" id="KW-1185">Reference proteome</keyword>
<name>A0A3E4N433_9BACT</name>
<evidence type="ECO:0000313" key="4">
    <source>
        <dbReference type="Proteomes" id="UP000285109"/>
    </source>
</evidence>
<dbReference type="Proteomes" id="UP000260862">
    <property type="component" value="Unassembled WGS sequence"/>
</dbReference>
<comment type="caution">
    <text evidence="1">The sequence shown here is derived from an EMBL/GenBank/DDBJ whole genome shotgun (WGS) entry which is preliminary data.</text>
</comment>
<protein>
    <submittedName>
        <fullName evidence="1">Uncharacterized protein</fullName>
    </submittedName>
</protein>
<gene>
    <name evidence="2" type="ORF">DWZ34_04350</name>
    <name evidence="1" type="ORF">DXD04_07300</name>
</gene>
<organism evidence="1 3">
    <name type="scientific">Phocaeicola plebeius</name>
    <dbReference type="NCBI Taxonomy" id="310297"/>
    <lineage>
        <taxon>Bacteria</taxon>
        <taxon>Pseudomonadati</taxon>
        <taxon>Bacteroidota</taxon>
        <taxon>Bacteroidia</taxon>
        <taxon>Bacteroidales</taxon>
        <taxon>Bacteroidaceae</taxon>
        <taxon>Phocaeicola</taxon>
    </lineage>
</organism>